<gene>
    <name evidence="1" type="ORF">MMAB1_0859</name>
</gene>
<accession>A0A0X3BJ86</accession>
<dbReference type="EMBL" id="LT158599">
    <property type="protein sequence ID" value="CVK32073.1"/>
    <property type="molecule type" value="Genomic_DNA"/>
</dbReference>
<evidence type="ECO:0000313" key="1">
    <source>
        <dbReference type="EMBL" id="CVK32073.1"/>
    </source>
</evidence>
<reference evidence="1 2" key="1">
    <citation type="submission" date="2016-01" db="EMBL/GenBank/DDBJ databases">
        <authorList>
            <person name="Manzoor S."/>
        </authorList>
    </citation>
    <scope>NUCLEOTIDE SEQUENCE [LARGE SCALE GENOMIC DNA]</scope>
    <source>
        <strain evidence="1">Methanoculleus sp MAB1</strain>
    </source>
</reference>
<protein>
    <submittedName>
        <fullName evidence="1">Uncharacterized protein</fullName>
    </submittedName>
</protein>
<dbReference type="Proteomes" id="UP000069850">
    <property type="component" value="Chromosome 1"/>
</dbReference>
<sequence>MRGVEKHRQEQVDRLLNDLDFPALYRGYAWKNDTWEKGFPDIFRLEQEVTAAARDQTLGLDHVQKIACWGGIPDLDRIDCADRLSIALYFGDSPAYWLMRAPVNTIRIVEGQIRGFGPTYASKLLRFAVPRVFGAIDTRLVRVFGRGDPEKQRYPLLDLTASPFGGRWAIPATQPGWPGEYGTWTKILQAIARRLNREEVCCPHPEGFVDAGLRSEGIWAAADVEMALFCYASGVVRGKGAPPFCW</sequence>
<name>A0A0X3BJ86_9EURY</name>
<dbReference type="AlphaFoldDB" id="A0A0X3BJ86"/>
<evidence type="ECO:0000313" key="2">
    <source>
        <dbReference type="Proteomes" id="UP000069850"/>
    </source>
</evidence>
<dbReference type="KEGG" id="mema:MMAB1_0859"/>
<proteinExistence type="predicted"/>
<organism evidence="1 2">
    <name type="scientific">Methanoculleus bourgensis</name>
    <dbReference type="NCBI Taxonomy" id="83986"/>
    <lineage>
        <taxon>Archaea</taxon>
        <taxon>Methanobacteriati</taxon>
        <taxon>Methanobacteriota</taxon>
        <taxon>Stenosarchaea group</taxon>
        <taxon>Methanomicrobia</taxon>
        <taxon>Methanomicrobiales</taxon>
        <taxon>Methanomicrobiaceae</taxon>
        <taxon>Methanoculleus</taxon>
    </lineage>
</organism>